<reference evidence="3" key="1">
    <citation type="journal article" date="2016" name="Nat. Biotechnol.">
        <title>Sequencing wild and cultivated cassava and related species reveals extensive interspecific hybridization and genetic diversity.</title>
        <authorList>
            <person name="Bredeson J.V."/>
            <person name="Lyons J.B."/>
            <person name="Prochnik S.E."/>
            <person name="Wu G.A."/>
            <person name="Ha C.M."/>
            <person name="Edsinger-Gonzales E."/>
            <person name="Grimwood J."/>
            <person name="Schmutz J."/>
            <person name="Rabbi I.Y."/>
            <person name="Egesi C."/>
            <person name="Nauluvula P."/>
            <person name="Lebot V."/>
            <person name="Ndunguru J."/>
            <person name="Mkamilo G."/>
            <person name="Bart R.S."/>
            <person name="Setter T.L."/>
            <person name="Gleadow R.M."/>
            <person name="Kulakow P."/>
            <person name="Ferguson M.E."/>
            <person name="Rounsley S."/>
            <person name="Rokhsar D.S."/>
        </authorList>
    </citation>
    <scope>NUCLEOTIDE SEQUENCE [LARGE SCALE GENOMIC DNA]</scope>
    <source>
        <strain evidence="3">cv. AM560-2</strain>
    </source>
</reference>
<keyword evidence="3" id="KW-1185">Reference proteome</keyword>
<evidence type="ECO:0000313" key="3">
    <source>
        <dbReference type="Proteomes" id="UP000091857"/>
    </source>
</evidence>
<feature type="region of interest" description="Disordered" evidence="1">
    <location>
        <begin position="77"/>
        <end position="99"/>
    </location>
</feature>
<feature type="region of interest" description="Disordered" evidence="1">
    <location>
        <begin position="1"/>
        <end position="47"/>
    </location>
</feature>
<feature type="compositionally biased region" description="Low complexity" evidence="1">
    <location>
        <begin position="34"/>
        <end position="45"/>
    </location>
</feature>
<organism evidence="2 3">
    <name type="scientific">Manihot esculenta</name>
    <name type="common">Cassava</name>
    <name type="synonym">Jatropha manihot</name>
    <dbReference type="NCBI Taxonomy" id="3983"/>
    <lineage>
        <taxon>Eukaryota</taxon>
        <taxon>Viridiplantae</taxon>
        <taxon>Streptophyta</taxon>
        <taxon>Embryophyta</taxon>
        <taxon>Tracheophyta</taxon>
        <taxon>Spermatophyta</taxon>
        <taxon>Magnoliopsida</taxon>
        <taxon>eudicotyledons</taxon>
        <taxon>Gunneridae</taxon>
        <taxon>Pentapetalae</taxon>
        <taxon>rosids</taxon>
        <taxon>fabids</taxon>
        <taxon>Malpighiales</taxon>
        <taxon>Euphorbiaceae</taxon>
        <taxon>Crotonoideae</taxon>
        <taxon>Manihoteae</taxon>
        <taxon>Manihot</taxon>
    </lineage>
</organism>
<feature type="compositionally biased region" description="Polar residues" evidence="1">
    <location>
        <begin position="1"/>
        <end position="13"/>
    </location>
</feature>
<dbReference type="Proteomes" id="UP000091857">
    <property type="component" value="Chromosome 13"/>
</dbReference>
<dbReference type="OMA" id="DKECATT"/>
<comment type="caution">
    <text evidence="2">The sequence shown here is derived from an EMBL/GenBank/DDBJ whole genome shotgun (WGS) entry which is preliminary data.</text>
</comment>
<dbReference type="PANTHER" id="PTHR35324:SF5">
    <property type="entry name" value="BHLH DOMAIN-CONTAINING PROTEIN"/>
    <property type="match status" value="1"/>
</dbReference>
<proteinExistence type="predicted"/>
<gene>
    <name evidence="2" type="ORF">MANES_13G131800v8</name>
</gene>
<protein>
    <submittedName>
        <fullName evidence="2">Uncharacterized protein</fullName>
    </submittedName>
</protein>
<feature type="compositionally biased region" description="Polar residues" evidence="1">
    <location>
        <begin position="20"/>
        <end position="33"/>
    </location>
</feature>
<dbReference type="Gramene" id="Manes.13G131800.1.v8.1">
    <property type="protein sequence ID" value="Manes.13G131800.1.v8.1.CDS.1"/>
    <property type="gene ID" value="Manes.13G131800.v8.1"/>
</dbReference>
<dbReference type="AlphaFoldDB" id="A0A2C9URM3"/>
<feature type="compositionally biased region" description="Basic and acidic residues" evidence="1">
    <location>
        <begin position="88"/>
        <end position="99"/>
    </location>
</feature>
<accession>A0A2C9URM3</accession>
<dbReference type="EMBL" id="CM004399">
    <property type="protein sequence ID" value="OAY33869.1"/>
    <property type="molecule type" value="Genomic_DNA"/>
</dbReference>
<name>A0A2C9URM3_MANES</name>
<evidence type="ECO:0000313" key="2">
    <source>
        <dbReference type="EMBL" id="OAY33869.1"/>
    </source>
</evidence>
<dbReference type="PANTHER" id="PTHR35324">
    <property type="entry name" value="BNAA08G03750D PROTEIN"/>
    <property type="match status" value="1"/>
</dbReference>
<evidence type="ECO:0000256" key="1">
    <source>
        <dbReference type="SAM" id="MobiDB-lite"/>
    </source>
</evidence>
<sequence length="99" mass="11296">MSFVISQSQQSLSAEDRENQLQLGPISTQIHLKSSSSSNQASSSSVMDREVILRRIRHHKTLKKVQNAFQALISSSEHENMVSKNRQRWLDHEDCFSSP</sequence>